<protein>
    <recommendedName>
        <fullName evidence="12">Peptidase A24A N-terminal domain-containing protein</fullName>
    </recommendedName>
</protein>
<dbReference type="InterPro" id="IPR000045">
    <property type="entry name" value="Prepilin_IV_endopep_pep"/>
</dbReference>
<feature type="transmembrane region" description="Helical" evidence="7">
    <location>
        <begin position="101"/>
        <end position="117"/>
    </location>
</feature>
<feature type="domain" description="Prepilin peptidase A24 N-terminal" evidence="9">
    <location>
        <begin position="12"/>
        <end position="92"/>
    </location>
</feature>
<evidence type="ECO:0000256" key="7">
    <source>
        <dbReference type="SAM" id="Phobius"/>
    </source>
</evidence>
<dbReference type="AlphaFoldDB" id="A0A1J4V1T0"/>
<feature type="transmembrane region" description="Helical" evidence="7">
    <location>
        <begin position="254"/>
        <end position="273"/>
    </location>
</feature>
<dbReference type="PANTHER" id="PTHR30487">
    <property type="entry name" value="TYPE 4 PREPILIN-LIKE PROTEINS LEADER PEPTIDE-PROCESSING ENZYME"/>
    <property type="match status" value="1"/>
</dbReference>
<reference evidence="10 11" key="1">
    <citation type="journal article" date="2016" name="Environ. Microbiol.">
        <title>Genomic resolution of a cold subsurface aquifer community provides metabolic insights for novel microbes adapted to high CO concentrations.</title>
        <authorList>
            <person name="Probst A.J."/>
            <person name="Castelle C.J."/>
            <person name="Singh A."/>
            <person name="Brown C.T."/>
            <person name="Anantharaman K."/>
            <person name="Sharon I."/>
            <person name="Hug L.A."/>
            <person name="Burstein D."/>
            <person name="Emerson J.B."/>
            <person name="Thomas B.C."/>
            <person name="Banfield J.F."/>
        </authorList>
    </citation>
    <scope>NUCLEOTIDE SEQUENCE [LARGE SCALE GENOMIC DNA]</scope>
    <source>
        <strain evidence="10">CG1_02_43_90</strain>
    </source>
</reference>
<organism evidence="10 11">
    <name type="scientific">Candidatus Nomurabacteria bacterium CG1_02_43_90</name>
    <dbReference type="NCBI Taxonomy" id="1805281"/>
    <lineage>
        <taxon>Bacteria</taxon>
        <taxon>Candidatus Nomuraibacteriota</taxon>
    </lineage>
</organism>
<feature type="transmembrane region" description="Helical" evidence="7">
    <location>
        <begin position="129"/>
        <end position="148"/>
    </location>
</feature>
<dbReference type="PANTHER" id="PTHR30487:SF0">
    <property type="entry name" value="PREPILIN LEADER PEPTIDASE_N-METHYLTRANSFERASE-RELATED"/>
    <property type="match status" value="1"/>
</dbReference>
<dbReference type="InterPro" id="IPR010627">
    <property type="entry name" value="Prepilin_pept_A24_N"/>
</dbReference>
<dbReference type="Proteomes" id="UP000181992">
    <property type="component" value="Unassembled WGS sequence"/>
</dbReference>
<evidence type="ECO:0000256" key="4">
    <source>
        <dbReference type="ARBA" id="ARBA00022692"/>
    </source>
</evidence>
<dbReference type="GO" id="GO:0005886">
    <property type="term" value="C:plasma membrane"/>
    <property type="evidence" value="ECO:0007669"/>
    <property type="project" value="UniProtKB-SubCell"/>
</dbReference>
<evidence type="ECO:0000259" key="8">
    <source>
        <dbReference type="Pfam" id="PF01478"/>
    </source>
</evidence>
<feature type="transmembrane region" description="Helical" evidence="7">
    <location>
        <begin position="6"/>
        <end position="28"/>
    </location>
</feature>
<gene>
    <name evidence="10" type="ORF">AUJ77_00605</name>
</gene>
<feature type="transmembrane region" description="Helical" evidence="7">
    <location>
        <begin position="189"/>
        <end position="208"/>
    </location>
</feature>
<dbReference type="GO" id="GO:0004190">
    <property type="term" value="F:aspartic-type endopeptidase activity"/>
    <property type="evidence" value="ECO:0007669"/>
    <property type="project" value="InterPro"/>
</dbReference>
<evidence type="ECO:0008006" key="12">
    <source>
        <dbReference type="Google" id="ProtNLM"/>
    </source>
</evidence>
<keyword evidence="3" id="KW-1003">Cell membrane</keyword>
<feature type="domain" description="Prepilin type IV endopeptidase peptidase" evidence="8">
    <location>
        <begin position="105"/>
        <end position="218"/>
    </location>
</feature>
<dbReference type="Gene3D" id="1.20.120.1220">
    <property type="match status" value="1"/>
</dbReference>
<evidence type="ECO:0000259" key="9">
    <source>
        <dbReference type="Pfam" id="PF06750"/>
    </source>
</evidence>
<keyword evidence="4 7" id="KW-0812">Transmembrane</keyword>
<dbReference type="EMBL" id="MNVN01000007">
    <property type="protein sequence ID" value="OIO31116.1"/>
    <property type="molecule type" value="Genomic_DNA"/>
</dbReference>
<proteinExistence type="inferred from homology"/>
<comment type="similarity">
    <text evidence="2">Belongs to the peptidase A24 family.</text>
</comment>
<keyword evidence="6 7" id="KW-0472">Membrane</keyword>
<evidence type="ECO:0000256" key="1">
    <source>
        <dbReference type="ARBA" id="ARBA00004651"/>
    </source>
</evidence>
<dbReference type="Pfam" id="PF01478">
    <property type="entry name" value="Peptidase_A24"/>
    <property type="match status" value="1"/>
</dbReference>
<feature type="transmembrane region" description="Helical" evidence="7">
    <location>
        <begin position="75"/>
        <end position="95"/>
    </location>
</feature>
<feature type="transmembrane region" description="Helical" evidence="7">
    <location>
        <begin position="214"/>
        <end position="233"/>
    </location>
</feature>
<feature type="transmembrane region" description="Helical" evidence="7">
    <location>
        <begin position="154"/>
        <end position="177"/>
    </location>
</feature>
<dbReference type="STRING" id="1805281.AUJ77_00605"/>
<evidence type="ECO:0000313" key="11">
    <source>
        <dbReference type="Proteomes" id="UP000181992"/>
    </source>
</evidence>
<keyword evidence="5 7" id="KW-1133">Transmembrane helix</keyword>
<evidence type="ECO:0000313" key="10">
    <source>
        <dbReference type="EMBL" id="OIO31116.1"/>
    </source>
</evidence>
<evidence type="ECO:0000256" key="3">
    <source>
        <dbReference type="ARBA" id="ARBA00022475"/>
    </source>
</evidence>
<comment type="subcellular location">
    <subcellularLocation>
        <location evidence="1">Cell membrane</location>
        <topology evidence="1">Multi-pass membrane protein</topology>
    </subcellularLocation>
</comment>
<dbReference type="GO" id="GO:0006465">
    <property type="term" value="P:signal peptide processing"/>
    <property type="evidence" value="ECO:0007669"/>
    <property type="project" value="TreeGrafter"/>
</dbReference>
<dbReference type="Pfam" id="PF06750">
    <property type="entry name" value="A24_N_bact"/>
    <property type="match status" value="1"/>
</dbReference>
<dbReference type="InterPro" id="IPR050882">
    <property type="entry name" value="Prepilin_peptidase/N-MTase"/>
</dbReference>
<comment type="caution">
    <text evidence="10">The sequence shown here is derived from an EMBL/GenBank/DDBJ whole genome shotgun (WGS) entry which is preliminary data.</text>
</comment>
<evidence type="ECO:0000256" key="5">
    <source>
        <dbReference type="ARBA" id="ARBA00022989"/>
    </source>
</evidence>
<evidence type="ECO:0000256" key="6">
    <source>
        <dbReference type="ARBA" id="ARBA00023136"/>
    </source>
</evidence>
<name>A0A1J4V1T0_9BACT</name>
<evidence type="ECO:0000256" key="2">
    <source>
        <dbReference type="ARBA" id="ARBA00005801"/>
    </source>
</evidence>
<sequence length="283" mass="31755">MDSFLFAVPIFIFGTIMGSFLNVVIYRYNSGTSFLSGRSQCFTCGENLSWYELIPLFSFLAQAGKCRTCKSKISFQYPLVEMFTGFIFVAVFFLGKPMIETIFLLVIFSTLLVIGVYDMRHQIIPDGPAIVFALTSIFLFLHLVPGGFREAFSAPYYWTLLAGPILFFPFWFLWYISKGRWIGFGDGKIAFGIGWFLGLAQGGSAIMLAFWIGALYAVTIMAVQKIMAISVFSKVGTHRVLLKHTLSLQSEIPFGPFLILGLVIIYVTGINFFDGSFNLLNFL</sequence>
<accession>A0A1J4V1T0</accession>